<evidence type="ECO:0000313" key="3">
    <source>
        <dbReference type="Proteomes" id="UP000078540"/>
    </source>
</evidence>
<reference evidence="2 3" key="1">
    <citation type="submission" date="2015-09" db="EMBL/GenBank/DDBJ databases">
        <title>Atta colombica WGS genome.</title>
        <authorList>
            <person name="Nygaard S."/>
            <person name="Hu H."/>
            <person name="Boomsma J."/>
            <person name="Zhang G."/>
        </authorList>
    </citation>
    <scope>NUCLEOTIDE SEQUENCE [LARGE SCALE GENOMIC DNA]</scope>
    <source>
        <strain evidence="2">Treedump-2</strain>
        <tissue evidence="2">Whole body</tissue>
    </source>
</reference>
<dbReference type="AlphaFoldDB" id="A0A195BRS5"/>
<evidence type="ECO:0000256" key="1">
    <source>
        <dbReference type="SAM" id="MobiDB-lite"/>
    </source>
</evidence>
<protein>
    <submittedName>
        <fullName evidence="2">Uncharacterized protein</fullName>
    </submittedName>
</protein>
<dbReference type="Proteomes" id="UP000078540">
    <property type="component" value="Unassembled WGS sequence"/>
</dbReference>
<organism evidence="2 3">
    <name type="scientific">Atta colombica</name>
    <dbReference type="NCBI Taxonomy" id="520822"/>
    <lineage>
        <taxon>Eukaryota</taxon>
        <taxon>Metazoa</taxon>
        <taxon>Ecdysozoa</taxon>
        <taxon>Arthropoda</taxon>
        <taxon>Hexapoda</taxon>
        <taxon>Insecta</taxon>
        <taxon>Pterygota</taxon>
        <taxon>Neoptera</taxon>
        <taxon>Endopterygota</taxon>
        <taxon>Hymenoptera</taxon>
        <taxon>Apocrita</taxon>
        <taxon>Aculeata</taxon>
        <taxon>Formicoidea</taxon>
        <taxon>Formicidae</taxon>
        <taxon>Myrmicinae</taxon>
        <taxon>Atta</taxon>
    </lineage>
</organism>
<feature type="region of interest" description="Disordered" evidence="1">
    <location>
        <begin position="96"/>
        <end position="119"/>
    </location>
</feature>
<gene>
    <name evidence="2" type="ORF">ALC53_03139</name>
</gene>
<keyword evidence="3" id="KW-1185">Reference proteome</keyword>
<name>A0A195BRS5_9HYME</name>
<accession>A0A195BRS5</accession>
<sequence>MAKWKEDESESNESLELIERMISYMNLLFAENRSHLFAISYFEIYSSFLSMSKKSAERWDIYGCCKRFAKSFENSHHFVESSSRFHMVWREAGRDRGKIERNQERKESGLNQEGSEEEV</sequence>
<dbReference type="EMBL" id="KQ976424">
    <property type="protein sequence ID" value="KYM88654.1"/>
    <property type="molecule type" value="Genomic_DNA"/>
</dbReference>
<feature type="compositionally biased region" description="Basic and acidic residues" evidence="1">
    <location>
        <begin position="96"/>
        <end position="108"/>
    </location>
</feature>
<proteinExistence type="predicted"/>
<evidence type="ECO:0000313" key="2">
    <source>
        <dbReference type="EMBL" id="KYM88654.1"/>
    </source>
</evidence>